<evidence type="ECO:0000256" key="1">
    <source>
        <dbReference type="SAM" id="MobiDB-lite"/>
    </source>
</evidence>
<dbReference type="InterPro" id="IPR019051">
    <property type="entry name" value="Trp_biosyn_TM_oprn/chp"/>
</dbReference>
<keyword evidence="2" id="KW-0472">Membrane</keyword>
<proteinExistence type="predicted"/>
<feature type="transmembrane region" description="Helical" evidence="2">
    <location>
        <begin position="114"/>
        <end position="134"/>
    </location>
</feature>
<dbReference type="AlphaFoldDB" id="A0A2S0KGY4"/>
<organism evidence="3 4">
    <name type="scientific">Gordonia iterans</name>
    <dbReference type="NCBI Taxonomy" id="1004901"/>
    <lineage>
        <taxon>Bacteria</taxon>
        <taxon>Bacillati</taxon>
        <taxon>Actinomycetota</taxon>
        <taxon>Actinomycetes</taxon>
        <taxon>Mycobacteriales</taxon>
        <taxon>Gordoniaceae</taxon>
        <taxon>Gordonia</taxon>
    </lineage>
</organism>
<dbReference type="KEGG" id="git:C6V83_12415"/>
<evidence type="ECO:0000313" key="3">
    <source>
        <dbReference type="EMBL" id="AVM00940.1"/>
    </source>
</evidence>
<keyword evidence="2" id="KW-0812">Transmembrane</keyword>
<feature type="transmembrane region" description="Helical" evidence="2">
    <location>
        <begin position="43"/>
        <end position="60"/>
    </location>
</feature>
<feature type="compositionally biased region" description="Pro residues" evidence="1">
    <location>
        <begin position="15"/>
        <end position="26"/>
    </location>
</feature>
<keyword evidence="2" id="KW-1133">Transmembrane helix</keyword>
<dbReference type="RefSeq" id="WP_105942653.1">
    <property type="nucleotide sequence ID" value="NZ_CP027433.1"/>
</dbReference>
<dbReference type="Proteomes" id="UP000239814">
    <property type="component" value="Chromosome"/>
</dbReference>
<protein>
    <submittedName>
        <fullName evidence="3">TIGR02234 family membrane protein</fullName>
    </submittedName>
</protein>
<feature type="transmembrane region" description="Helical" evidence="2">
    <location>
        <begin position="86"/>
        <end position="107"/>
    </location>
</feature>
<dbReference type="EMBL" id="CP027433">
    <property type="protein sequence ID" value="AVM00940.1"/>
    <property type="molecule type" value="Genomic_DNA"/>
</dbReference>
<feature type="region of interest" description="Disordered" evidence="1">
    <location>
        <begin position="1"/>
        <end position="36"/>
    </location>
</feature>
<keyword evidence="4" id="KW-1185">Reference proteome</keyword>
<dbReference type="NCBIfam" id="TIGR02234">
    <property type="entry name" value="trp_oprn_chp"/>
    <property type="match status" value="1"/>
</dbReference>
<sequence length="249" mass="26509">MTTPDQDPVHQGPAEPQPAQPQPAQPAHPDRAAAPAPSRRPQMVAVVALLVAAAALWGASRMQWAQVYTEDGLTQARTFSVIGADWSPWLVAVAIFFLAALAVQFVLHGVILRAAAVLVALGGVAAAFPAISLLNSTDDLYATRVVEIPARSTVVAVTTDWEPGVVVLFGAVCAVVGAVAMMRSASTGRRMSSKYTSPAARREDLERRAFADYERRQASGDARPAPTEREFWDSLDSGVDPTEEPGDRP</sequence>
<feature type="transmembrane region" description="Helical" evidence="2">
    <location>
        <begin position="164"/>
        <end position="182"/>
    </location>
</feature>
<name>A0A2S0KGY4_9ACTN</name>
<dbReference type="InterPro" id="IPR011746">
    <property type="entry name" value="Trp_synth-assoc_CHP"/>
</dbReference>
<reference evidence="3 4" key="1">
    <citation type="submission" date="2018-03" db="EMBL/GenBank/DDBJ databases">
        <title>Characteristics and genome of n-alkane degrading marine bacteria Gordonia iterans isolated from crude oil contaminated in Tae-an, South Korea.</title>
        <authorList>
            <person name="Lee S.-S."/>
            <person name="Kim H."/>
        </authorList>
    </citation>
    <scope>NUCLEOTIDE SEQUENCE [LARGE SCALE GENOMIC DNA]</scope>
    <source>
        <strain evidence="3 4">Co17</strain>
    </source>
</reference>
<gene>
    <name evidence="3" type="ORF">C6V83_12415</name>
</gene>
<evidence type="ECO:0000313" key="4">
    <source>
        <dbReference type="Proteomes" id="UP000239814"/>
    </source>
</evidence>
<dbReference type="OrthoDB" id="4372702at2"/>
<feature type="region of interest" description="Disordered" evidence="1">
    <location>
        <begin position="213"/>
        <end position="249"/>
    </location>
</feature>
<accession>A0A2S0KGY4</accession>
<dbReference type="Pfam" id="PF09534">
    <property type="entry name" value="Trp_oprn_chp"/>
    <property type="match status" value="1"/>
</dbReference>
<evidence type="ECO:0000256" key="2">
    <source>
        <dbReference type="SAM" id="Phobius"/>
    </source>
</evidence>